<proteinExistence type="predicted"/>
<organism evidence="1 2">
    <name type="scientific">Xylophilus rhododendri</name>
    <dbReference type="NCBI Taxonomy" id="2697032"/>
    <lineage>
        <taxon>Bacteria</taxon>
        <taxon>Pseudomonadati</taxon>
        <taxon>Pseudomonadota</taxon>
        <taxon>Betaproteobacteria</taxon>
        <taxon>Burkholderiales</taxon>
        <taxon>Xylophilus</taxon>
    </lineage>
</organism>
<keyword evidence="2" id="KW-1185">Reference proteome</keyword>
<dbReference type="Gene3D" id="3.20.20.410">
    <property type="entry name" value="Protein of unknown function UPF0759"/>
    <property type="match status" value="1"/>
</dbReference>
<reference evidence="1 2" key="1">
    <citation type="submission" date="2020-01" db="EMBL/GenBank/DDBJ databases">
        <title>Genome sequencing of strain KACC 21265.</title>
        <authorList>
            <person name="Heo J."/>
            <person name="Kim S.-J."/>
            <person name="Kim J.-S."/>
            <person name="Hong S.-B."/>
            <person name="Kwon S.-W."/>
        </authorList>
    </citation>
    <scope>NUCLEOTIDE SEQUENCE [LARGE SCALE GENOMIC DNA]</scope>
    <source>
        <strain evidence="1 2">KACC 21265</strain>
    </source>
</reference>
<evidence type="ECO:0000313" key="1">
    <source>
        <dbReference type="EMBL" id="QHI98813.1"/>
    </source>
</evidence>
<dbReference type="SUPFAM" id="SSF117396">
    <property type="entry name" value="TM1631-like"/>
    <property type="match status" value="1"/>
</dbReference>
<sequence length="273" mass="30438">METRHRIRTGIGGWTFEPWRGGNFYPEGLPQSQELHWASRRLPAIEINGTFYSSQKPATFAKWRDETPAGFMFSLKASRYCTHRRVLAEAGESVQRFVSSGIAELGEKLGPVVWQMMPTKAFDADDMDAFLKLLPRRQDGIALRHVLDVRHASFRDPAFIALARRHGCAVVFTDSDKFPSIADVTADFVYARLLMASADQPTGYDDRQLDHWADCARSWSQGHRPAGLDAVTEEDSAAPEGRDVFVYFINGAKERAPAAAGALLQRLGLAPLI</sequence>
<dbReference type="InterPro" id="IPR036520">
    <property type="entry name" value="UPF0759_sf"/>
</dbReference>
<evidence type="ECO:0000313" key="2">
    <source>
        <dbReference type="Proteomes" id="UP000464787"/>
    </source>
</evidence>
<dbReference type="Proteomes" id="UP000464787">
    <property type="component" value="Chromosome"/>
</dbReference>
<dbReference type="EMBL" id="CP047650">
    <property type="protein sequence ID" value="QHI98813.1"/>
    <property type="molecule type" value="Genomic_DNA"/>
</dbReference>
<dbReference type="RefSeq" id="WP_160552352.1">
    <property type="nucleotide sequence ID" value="NZ_CP047650.1"/>
</dbReference>
<dbReference type="KEGG" id="xyk:GT347_12925"/>
<dbReference type="AlphaFoldDB" id="A0A857J6F2"/>
<dbReference type="PANTHER" id="PTHR30348:SF4">
    <property type="entry name" value="DUF72 DOMAIN-CONTAINING PROTEIN"/>
    <property type="match status" value="1"/>
</dbReference>
<accession>A0A857J6F2</accession>
<name>A0A857J6F2_9BURK</name>
<protein>
    <submittedName>
        <fullName evidence="1">DUF72 domain-containing protein</fullName>
    </submittedName>
</protein>
<dbReference type="PANTHER" id="PTHR30348">
    <property type="entry name" value="UNCHARACTERIZED PROTEIN YECE"/>
    <property type="match status" value="1"/>
</dbReference>
<dbReference type="InterPro" id="IPR002763">
    <property type="entry name" value="DUF72"/>
</dbReference>
<gene>
    <name evidence="1" type="ORF">GT347_12925</name>
</gene>
<dbReference type="Pfam" id="PF01904">
    <property type="entry name" value="DUF72"/>
    <property type="match status" value="1"/>
</dbReference>